<accession>A0A4Y2J0I8</accession>
<reference evidence="8 9" key="1">
    <citation type="journal article" date="2019" name="Sci. Rep.">
        <title>Orb-weaving spider Araneus ventricosus genome elucidates the spidroin gene catalogue.</title>
        <authorList>
            <person name="Kono N."/>
            <person name="Nakamura H."/>
            <person name="Ohtoshi R."/>
            <person name="Moran D.A.P."/>
            <person name="Shinohara A."/>
            <person name="Yoshida Y."/>
            <person name="Fujiwara M."/>
            <person name="Mori M."/>
            <person name="Tomita M."/>
            <person name="Arakawa K."/>
        </authorList>
    </citation>
    <scope>NUCLEOTIDE SEQUENCE [LARGE SCALE GENOMIC DNA]</scope>
</reference>
<feature type="domain" description="Reverse transcriptase/retrotransposon-derived protein RNase H-like" evidence="7">
    <location>
        <begin position="72"/>
        <end position="170"/>
    </location>
</feature>
<dbReference type="OrthoDB" id="427924at2759"/>
<evidence type="ECO:0000256" key="1">
    <source>
        <dbReference type="ARBA" id="ARBA00012493"/>
    </source>
</evidence>
<dbReference type="GO" id="GO:0003964">
    <property type="term" value="F:RNA-directed DNA polymerase activity"/>
    <property type="evidence" value="ECO:0007669"/>
    <property type="project" value="UniProtKB-KW"/>
</dbReference>
<keyword evidence="4" id="KW-0255">Endonuclease</keyword>
<dbReference type="PANTHER" id="PTHR37984">
    <property type="entry name" value="PROTEIN CBG26694"/>
    <property type="match status" value="1"/>
</dbReference>
<keyword evidence="5" id="KW-0695">RNA-directed DNA polymerase</keyword>
<dbReference type="FunFam" id="3.10.20.370:FF:000001">
    <property type="entry name" value="Retrovirus-related Pol polyprotein from transposon 17.6-like protein"/>
    <property type="match status" value="1"/>
</dbReference>
<dbReference type="Gene3D" id="3.10.20.370">
    <property type="match status" value="1"/>
</dbReference>
<proteinExistence type="predicted"/>
<evidence type="ECO:0000256" key="2">
    <source>
        <dbReference type="ARBA" id="ARBA00022695"/>
    </source>
</evidence>
<keyword evidence="9" id="KW-1185">Reference proteome</keyword>
<dbReference type="GO" id="GO:0004519">
    <property type="term" value="F:endonuclease activity"/>
    <property type="evidence" value="ECO:0007669"/>
    <property type="project" value="UniProtKB-KW"/>
</dbReference>
<dbReference type="InterPro" id="IPR050951">
    <property type="entry name" value="Retrovirus_Pol_polyprotein"/>
</dbReference>
<dbReference type="InterPro" id="IPR043502">
    <property type="entry name" value="DNA/RNA_pol_sf"/>
</dbReference>
<dbReference type="Gene3D" id="3.30.70.270">
    <property type="match status" value="1"/>
</dbReference>
<keyword evidence="2" id="KW-0808">Transferase</keyword>
<dbReference type="PANTHER" id="PTHR37984:SF5">
    <property type="entry name" value="PROTEIN NYNRIN-LIKE"/>
    <property type="match status" value="1"/>
</dbReference>
<keyword evidence="4" id="KW-0378">Hydrolase</keyword>
<organism evidence="8 9">
    <name type="scientific">Araneus ventricosus</name>
    <name type="common">Orbweaver spider</name>
    <name type="synonym">Epeira ventricosa</name>
    <dbReference type="NCBI Taxonomy" id="182803"/>
    <lineage>
        <taxon>Eukaryota</taxon>
        <taxon>Metazoa</taxon>
        <taxon>Ecdysozoa</taxon>
        <taxon>Arthropoda</taxon>
        <taxon>Chelicerata</taxon>
        <taxon>Arachnida</taxon>
        <taxon>Araneae</taxon>
        <taxon>Araneomorphae</taxon>
        <taxon>Entelegynae</taxon>
        <taxon>Araneoidea</taxon>
        <taxon>Araneidae</taxon>
        <taxon>Araneus</taxon>
    </lineage>
</organism>
<evidence type="ECO:0000256" key="5">
    <source>
        <dbReference type="ARBA" id="ARBA00022918"/>
    </source>
</evidence>
<keyword evidence="6" id="KW-0511">Multifunctional enzyme</keyword>
<comment type="caution">
    <text evidence="8">The sequence shown here is derived from an EMBL/GenBank/DDBJ whole genome shotgun (WGS) entry which is preliminary data.</text>
</comment>
<keyword evidence="2" id="KW-0548">Nucleotidyltransferase</keyword>
<evidence type="ECO:0000313" key="9">
    <source>
        <dbReference type="Proteomes" id="UP000499080"/>
    </source>
</evidence>
<dbReference type="Pfam" id="PF17919">
    <property type="entry name" value="RT_RNaseH_2"/>
    <property type="match status" value="1"/>
</dbReference>
<evidence type="ECO:0000259" key="7">
    <source>
        <dbReference type="Pfam" id="PF17919"/>
    </source>
</evidence>
<evidence type="ECO:0000313" key="8">
    <source>
        <dbReference type="EMBL" id="GBM83208.1"/>
    </source>
</evidence>
<name>A0A4Y2J0I8_ARAVE</name>
<dbReference type="InterPro" id="IPR043128">
    <property type="entry name" value="Rev_trsase/Diguanyl_cyclase"/>
</dbReference>
<dbReference type="InterPro" id="IPR041577">
    <property type="entry name" value="RT_RNaseH_2"/>
</dbReference>
<sequence>MRNFLGHKIDANGLHKTDEKISAVVKAPVPKNVQEVKSFVGLVNFYGKFCKNLATIANPLNNLTKKDVKFKWSKDCRVAFEQIKKEICSPKVLVHYDPELPLTLASDASPVGVGCVLAHIYPDGSERPIAFAYKTLSKTEQKYSQIDKEALAIVWAVKKFNLYLKGRRFTGN</sequence>
<evidence type="ECO:0000256" key="6">
    <source>
        <dbReference type="ARBA" id="ARBA00023268"/>
    </source>
</evidence>
<keyword evidence="3" id="KW-0540">Nuclease</keyword>
<dbReference type="EC" id="2.7.7.49" evidence="1"/>
<evidence type="ECO:0000256" key="4">
    <source>
        <dbReference type="ARBA" id="ARBA00022759"/>
    </source>
</evidence>
<dbReference type="Proteomes" id="UP000499080">
    <property type="component" value="Unassembled WGS sequence"/>
</dbReference>
<evidence type="ECO:0000256" key="3">
    <source>
        <dbReference type="ARBA" id="ARBA00022722"/>
    </source>
</evidence>
<dbReference type="EMBL" id="BGPR01003062">
    <property type="protein sequence ID" value="GBM83208.1"/>
    <property type="molecule type" value="Genomic_DNA"/>
</dbReference>
<dbReference type="SUPFAM" id="SSF56672">
    <property type="entry name" value="DNA/RNA polymerases"/>
    <property type="match status" value="1"/>
</dbReference>
<gene>
    <name evidence="8" type="primary">Tf2-8_24</name>
    <name evidence="8" type="ORF">AVEN_262685_1</name>
</gene>
<dbReference type="CDD" id="cd09274">
    <property type="entry name" value="RNase_HI_RT_Ty3"/>
    <property type="match status" value="1"/>
</dbReference>
<dbReference type="AlphaFoldDB" id="A0A4Y2J0I8"/>
<dbReference type="FunFam" id="3.30.70.270:FF:000020">
    <property type="entry name" value="Transposon Tf2-6 polyprotein-like Protein"/>
    <property type="match status" value="1"/>
</dbReference>
<protein>
    <recommendedName>
        <fullName evidence="1">RNA-directed DNA polymerase</fullName>
        <ecNumber evidence="1">2.7.7.49</ecNumber>
    </recommendedName>
</protein>